<comment type="caution">
    <text evidence="2">The sequence shown here is derived from an EMBL/GenBank/DDBJ whole genome shotgun (WGS) entry which is preliminary data.</text>
</comment>
<dbReference type="InterPro" id="IPR013762">
    <property type="entry name" value="Integrase-like_cat_sf"/>
</dbReference>
<reference evidence="2 3" key="1">
    <citation type="submission" date="2020-11" db="EMBL/GenBank/DDBJ databases">
        <title>WGS of Herminiimonas contaminans strain Marseille-Q4544 isolated from planarians Schmidtea mediterranea.</title>
        <authorList>
            <person name="Kangale L."/>
        </authorList>
    </citation>
    <scope>NUCLEOTIDE SEQUENCE [LARGE SCALE GENOMIC DNA]</scope>
    <source>
        <strain evidence="2 3">Marseille-Q4544</strain>
    </source>
</reference>
<keyword evidence="1" id="KW-0233">DNA recombination</keyword>
<organism evidence="2 3">
    <name type="scientific">Herminiimonas contaminans</name>
    <dbReference type="NCBI Taxonomy" id="1111140"/>
    <lineage>
        <taxon>Bacteria</taxon>
        <taxon>Pseudomonadati</taxon>
        <taxon>Pseudomonadota</taxon>
        <taxon>Betaproteobacteria</taxon>
        <taxon>Burkholderiales</taxon>
        <taxon>Oxalobacteraceae</taxon>
        <taxon>Herminiimonas</taxon>
    </lineage>
</organism>
<dbReference type="Proteomes" id="UP000657372">
    <property type="component" value="Unassembled WGS sequence"/>
</dbReference>
<evidence type="ECO:0000313" key="2">
    <source>
        <dbReference type="EMBL" id="MBF8179762.1"/>
    </source>
</evidence>
<keyword evidence="3" id="KW-1185">Reference proteome</keyword>
<gene>
    <name evidence="2" type="ORF">IXC47_18940</name>
</gene>
<accession>A0ABS0EZ06</accession>
<evidence type="ECO:0000256" key="1">
    <source>
        <dbReference type="ARBA" id="ARBA00023172"/>
    </source>
</evidence>
<dbReference type="Gene3D" id="1.10.443.10">
    <property type="entry name" value="Intergrase catalytic core"/>
    <property type="match status" value="1"/>
</dbReference>
<evidence type="ECO:0000313" key="3">
    <source>
        <dbReference type="Proteomes" id="UP000657372"/>
    </source>
</evidence>
<name>A0ABS0EZ06_9BURK</name>
<proteinExistence type="predicted"/>
<dbReference type="SUPFAM" id="SSF56349">
    <property type="entry name" value="DNA breaking-rejoining enzymes"/>
    <property type="match status" value="1"/>
</dbReference>
<dbReference type="EMBL" id="JADOEL010000031">
    <property type="protein sequence ID" value="MBF8179762.1"/>
    <property type="molecule type" value="Genomic_DNA"/>
</dbReference>
<dbReference type="InterPro" id="IPR011010">
    <property type="entry name" value="DNA_brk_join_enz"/>
</dbReference>
<protein>
    <submittedName>
        <fullName evidence="2">Integrase</fullName>
    </submittedName>
</protein>
<sequence>MSVAIQPDGTPWVVSRFGDDIWDWYPYLPNANLPSSRKQLDWRVILPDGSLLTDSQHANLLDAAKDFLWSLFAQPIEGRKRPHLRSLIAKSFPLILLLRWMIANGIRRFADLDGCTLDYVSAAKQTKSGVASPQTVTSRLSLLEDMFYQRHKLNDSLMAHPWPGEAATSLAGQKQGGAHRRATTEVIPDNISNQIASSAIDYIRKKAIELLAATTAVKATGEEIAATATSRSWVTIHRTASARASGYDGTYELIKEITRLRTACYIVIDMFSGIRDSEMMSLTEGCITEGPSSDGSVALMWLHGTIYKTGVRPKRWLVPSIVAEAVQVLTRLTMAEREDLNTEETVLHASLESASADQRASIVKRLNIVRNSRNRLFVARNKGLIHVLSGTRMNKLLKEFCEHCGIHGDDGNPYPLYAHQFRRTYAHFIARSELGDLLTLRDHFGHWSIDMTVYYADGGADRYEADIELLDMITEEKMTRQSEIMSGYLDSDTPLANGDHWLKDWRASVRTAVNKEELIKEYASTITLNGTGHSWCVGNARGTGCGGLCIFEAQMCVDCNYGIIGTEHRPVWEGIREQQKEALALDDMGPGGKTRAQTILGYAEKVLRRLDGQELA</sequence>